<organism evidence="5 6">
    <name type="scientific">Spiroplasma helicoides</name>
    <dbReference type="NCBI Taxonomy" id="216938"/>
    <lineage>
        <taxon>Bacteria</taxon>
        <taxon>Bacillati</taxon>
        <taxon>Mycoplasmatota</taxon>
        <taxon>Mollicutes</taxon>
        <taxon>Entomoplasmatales</taxon>
        <taxon>Spiroplasmataceae</taxon>
        <taxon>Spiroplasma</taxon>
    </lineage>
</organism>
<evidence type="ECO:0000256" key="3">
    <source>
        <dbReference type="ARBA" id="ARBA00023295"/>
    </source>
</evidence>
<protein>
    <submittedName>
        <fullName evidence="5">Levanbiose-producing levanase</fullName>
    </submittedName>
</protein>
<dbReference type="Gene3D" id="2.60.120.560">
    <property type="entry name" value="Exo-inulinase, domain 1"/>
    <property type="match status" value="1"/>
</dbReference>
<dbReference type="GO" id="GO:0005987">
    <property type="term" value="P:sucrose catabolic process"/>
    <property type="evidence" value="ECO:0007669"/>
    <property type="project" value="TreeGrafter"/>
</dbReference>
<evidence type="ECO:0000259" key="4">
    <source>
        <dbReference type="Pfam" id="PF00251"/>
    </source>
</evidence>
<dbReference type="InterPro" id="IPR023296">
    <property type="entry name" value="Glyco_hydro_beta-prop_sf"/>
</dbReference>
<keyword evidence="6" id="KW-1185">Reference proteome</keyword>
<dbReference type="STRING" id="216938.SHELI_v1c02720"/>
<dbReference type="EMBL" id="CP017015">
    <property type="protein sequence ID" value="AOG60227.1"/>
    <property type="molecule type" value="Genomic_DNA"/>
</dbReference>
<dbReference type="PANTHER" id="PTHR42800:SF1">
    <property type="entry name" value="EXOINULINASE INUD (AFU_ORTHOLOGUE AFUA_5G00480)"/>
    <property type="match status" value="1"/>
</dbReference>
<dbReference type="Pfam" id="PF00251">
    <property type="entry name" value="Glyco_hydro_32N"/>
    <property type="match status" value="1"/>
</dbReference>
<evidence type="ECO:0000256" key="1">
    <source>
        <dbReference type="ARBA" id="ARBA00009902"/>
    </source>
</evidence>
<dbReference type="SMART" id="SM00640">
    <property type="entry name" value="Glyco_32"/>
    <property type="match status" value="1"/>
</dbReference>
<dbReference type="Proteomes" id="UP000094378">
    <property type="component" value="Chromosome"/>
</dbReference>
<dbReference type="KEGG" id="shj:SHELI_v1c02720"/>
<dbReference type="AlphaFoldDB" id="A0A1B3SJX9"/>
<evidence type="ECO:0000313" key="5">
    <source>
        <dbReference type="EMBL" id="AOG60227.1"/>
    </source>
</evidence>
<dbReference type="InterPro" id="IPR013148">
    <property type="entry name" value="Glyco_hydro_32_N"/>
</dbReference>
<accession>A0A1B3SJX9</accession>
<comment type="similarity">
    <text evidence="1">Belongs to the glycosyl hydrolase 32 family.</text>
</comment>
<sequence>MKKLLNMLGSFTLFLSTLTSVTSCQKPTETQEVFEVTKQLDIIDDNDWTAASEKFSNKFHVQTPKDKGGMINDISGAYFKDGYWHVYFLYNWEARYNEQGEQVGGNGTEWYHVMTKDWINWEYKGVAVKKWHDWGDAAAGTLYEDVDGDFGAVVPSNLKGENQKGGFVAFATAYGGEKGQNIMAFYSKPENYGFDFDLIQKEPILKNGKEEGTYPDFRDPFFLKKDGKFYLYISETDKFGVYESETPLGNYKKIGEYKPLHGMVECPLLYKLNVNGDKNNQKWVFIYGGNGNNENDQPNKVDKLGTGTYYSIGHLDDKGVFVEEQEAKRLDFGADFYAAKFWQDKSSKDDINDHLIGTGWMSSWDYNRMVPNEGKWGNMSLAREIKLVETEDKYYIQSQFLGLDNLQKTSSGSEKDLKNNHLKGGSYKIDLNFKNIKNNISNISFGDDSFMNKLQINYANNTISTQRSTIFEPLKNNGGFTQLRKYQANLNNLDSAKIQFIVDKTTIEAIMPDGTTISMVKFPSEKEAEKVKLESSTDISLEYDYYQL</sequence>
<dbReference type="CDD" id="cd18622">
    <property type="entry name" value="GH32_Inu-like"/>
    <property type="match status" value="1"/>
</dbReference>
<dbReference type="InterPro" id="IPR001362">
    <property type="entry name" value="Glyco_hydro_32"/>
</dbReference>
<evidence type="ECO:0000313" key="6">
    <source>
        <dbReference type="Proteomes" id="UP000094378"/>
    </source>
</evidence>
<dbReference type="OrthoDB" id="387639at2"/>
<feature type="domain" description="Glycosyl hydrolase family 32 N-terminal" evidence="4">
    <location>
        <begin position="68"/>
        <end position="395"/>
    </location>
</feature>
<gene>
    <name evidence="5" type="primary">levB</name>
    <name evidence="5" type="ORF">SHELI_v1c02720</name>
</gene>
<dbReference type="Gene3D" id="2.115.10.20">
    <property type="entry name" value="Glycosyl hydrolase domain, family 43"/>
    <property type="match status" value="1"/>
</dbReference>
<dbReference type="RefSeq" id="WP_069116017.1">
    <property type="nucleotide sequence ID" value="NZ_CP017015.1"/>
</dbReference>
<proteinExistence type="inferred from homology"/>
<dbReference type="GO" id="GO:0004575">
    <property type="term" value="F:sucrose alpha-glucosidase activity"/>
    <property type="evidence" value="ECO:0007669"/>
    <property type="project" value="TreeGrafter"/>
</dbReference>
<dbReference type="PANTHER" id="PTHR42800">
    <property type="entry name" value="EXOINULINASE INUD (AFU_ORTHOLOGUE AFUA_5G00480)"/>
    <property type="match status" value="1"/>
</dbReference>
<dbReference type="SUPFAM" id="SSF75005">
    <property type="entry name" value="Arabinanase/levansucrase/invertase"/>
    <property type="match status" value="1"/>
</dbReference>
<keyword evidence="3" id="KW-0326">Glycosidase</keyword>
<name>A0A1B3SJX9_9MOLU</name>
<reference evidence="5 6" key="1">
    <citation type="submission" date="2016-08" db="EMBL/GenBank/DDBJ databases">
        <title>Complete genome sequence of Spiroplasma helicoides TABS-2 (DSM 22551).</title>
        <authorList>
            <person name="Shen W.-Y."/>
            <person name="Lo W.-S."/>
            <person name="Lai Y.-C."/>
            <person name="Kuo C.-H."/>
        </authorList>
    </citation>
    <scope>NUCLEOTIDE SEQUENCE [LARGE SCALE GENOMIC DNA]</scope>
    <source>
        <strain evidence="5 6">TABS-2</strain>
    </source>
</reference>
<evidence type="ECO:0000256" key="2">
    <source>
        <dbReference type="ARBA" id="ARBA00022801"/>
    </source>
</evidence>
<dbReference type="GO" id="GO:0005737">
    <property type="term" value="C:cytoplasm"/>
    <property type="evidence" value="ECO:0007669"/>
    <property type="project" value="TreeGrafter"/>
</dbReference>
<keyword evidence="2" id="KW-0378">Hydrolase</keyword>
<dbReference type="PROSITE" id="PS51257">
    <property type="entry name" value="PROKAR_LIPOPROTEIN"/>
    <property type="match status" value="1"/>
</dbReference>